<organism evidence="3 4">
    <name type="scientific">Gymnodinialimonas ceratoperidinii</name>
    <dbReference type="NCBI Taxonomy" id="2856823"/>
    <lineage>
        <taxon>Bacteria</taxon>
        <taxon>Pseudomonadati</taxon>
        <taxon>Pseudomonadota</taxon>
        <taxon>Alphaproteobacteria</taxon>
        <taxon>Rhodobacterales</taxon>
        <taxon>Paracoccaceae</taxon>
        <taxon>Gymnodinialimonas</taxon>
    </lineage>
</organism>
<dbReference type="AlphaFoldDB" id="A0A8F6TW57"/>
<evidence type="ECO:0000313" key="4">
    <source>
        <dbReference type="Proteomes" id="UP000825009"/>
    </source>
</evidence>
<dbReference type="InterPro" id="IPR034330">
    <property type="entry name" value="GST_Zeta_C"/>
</dbReference>
<dbReference type="Pfam" id="PF13417">
    <property type="entry name" value="GST_N_3"/>
    <property type="match status" value="1"/>
</dbReference>
<evidence type="ECO:0000259" key="1">
    <source>
        <dbReference type="PROSITE" id="PS50404"/>
    </source>
</evidence>
<feature type="domain" description="GST N-terminal" evidence="1">
    <location>
        <begin position="1"/>
        <end position="81"/>
    </location>
</feature>
<keyword evidence="4" id="KW-1185">Reference proteome</keyword>
<dbReference type="InterPro" id="IPR040079">
    <property type="entry name" value="Glutathione_S-Trfase"/>
</dbReference>
<dbReference type="PROSITE" id="PS50405">
    <property type="entry name" value="GST_CTER"/>
    <property type="match status" value="1"/>
</dbReference>
<dbReference type="KEGG" id="gce:KYE46_13905"/>
<protein>
    <submittedName>
        <fullName evidence="3">Maleylacetoacetate isomerase</fullName>
        <ecNumber evidence="3">5.2.1.2</ecNumber>
    </submittedName>
</protein>
<feature type="domain" description="GST C-terminal" evidence="2">
    <location>
        <begin position="86"/>
        <end position="210"/>
    </location>
</feature>
<evidence type="ECO:0000313" key="3">
    <source>
        <dbReference type="EMBL" id="QXT39014.1"/>
    </source>
</evidence>
<dbReference type="SFLD" id="SFLDS00019">
    <property type="entry name" value="Glutathione_Transferase_(cytos"/>
    <property type="match status" value="1"/>
</dbReference>
<dbReference type="PANTHER" id="PTHR42673:SF21">
    <property type="entry name" value="GLUTATHIONE S-TRANSFERASE YFCF"/>
    <property type="match status" value="1"/>
</dbReference>
<keyword evidence="3" id="KW-0413">Isomerase</keyword>
<dbReference type="EC" id="5.2.1.2" evidence="3"/>
<accession>A0A8F6TW57</accession>
<dbReference type="CDD" id="cd03042">
    <property type="entry name" value="GST_N_Zeta"/>
    <property type="match status" value="1"/>
</dbReference>
<gene>
    <name evidence="3" type="primary">maiA</name>
    <name evidence="3" type="ORF">KYE46_13905</name>
</gene>
<dbReference type="GO" id="GO:0006559">
    <property type="term" value="P:L-phenylalanine catabolic process"/>
    <property type="evidence" value="ECO:0007669"/>
    <property type="project" value="TreeGrafter"/>
</dbReference>
<dbReference type="RefSeq" id="WP_219001288.1">
    <property type="nucleotide sequence ID" value="NZ_CP079194.1"/>
</dbReference>
<reference evidence="3 4" key="1">
    <citation type="submission" date="2021-07" db="EMBL/GenBank/DDBJ databases">
        <title>A novel Jannaschia species isolated from marine dinoflagellate Ceratoperidinium margalefii.</title>
        <authorList>
            <person name="Jiang Y."/>
            <person name="Li Z."/>
        </authorList>
    </citation>
    <scope>NUCLEOTIDE SEQUENCE [LARGE SCALE GENOMIC DNA]</scope>
    <source>
        <strain evidence="3 4">J12C1-MA-4</strain>
    </source>
</reference>
<dbReference type="InterPro" id="IPR005955">
    <property type="entry name" value="GST_Zeta"/>
</dbReference>
<dbReference type="PROSITE" id="PS50404">
    <property type="entry name" value="GST_NTER"/>
    <property type="match status" value="1"/>
</dbReference>
<dbReference type="InterPro" id="IPR034333">
    <property type="entry name" value="GST_Zeta_N"/>
</dbReference>
<sequence length="210" mass="22992">MILYSYWRSTTSYRVRAALNLKGIAYEQRAVDLVAGDQRTPDYMAVNPAKGVPALELEDGTLLTQSLAILDYLDARQPEPPLLPAEPLLRARVLAVAHSIALDIHPVNNLRVLGHLMGHFDATSEDARAWMCHWMTEGLTAVEALLPTRADFAFTEAPGLADLCITAQCYNAHRWGLSLDPFPKIARVEAACLALPEIRAAAPEAQPDAP</sequence>
<dbReference type="InterPro" id="IPR010987">
    <property type="entry name" value="Glutathione-S-Trfase_C-like"/>
</dbReference>
<dbReference type="InterPro" id="IPR004045">
    <property type="entry name" value="Glutathione_S-Trfase_N"/>
</dbReference>
<dbReference type="GO" id="GO:0004364">
    <property type="term" value="F:glutathione transferase activity"/>
    <property type="evidence" value="ECO:0007669"/>
    <property type="project" value="TreeGrafter"/>
</dbReference>
<dbReference type="SFLD" id="SFLDG00358">
    <property type="entry name" value="Main_(cytGST)"/>
    <property type="match status" value="1"/>
</dbReference>
<evidence type="ECO:0000259" key="2">
    <source>
        <dbReference type="PROSITE" id="PS50405"/>
    </source>
</evidence>
<dbReference type="GO" id="GO:0016034">
    <property type="term" value="F:maleylacetoacetate isomerase activity"/>
    <property type="evidence" value="ECO:0007669"/>
    <property type="project" value="UniProtKB-EC"/>
</dbReference>
<dbReference type="GO" id="GO:0006749">
    <property type="term" value="P:glutathione metabolic process"/>
    <property type="evidence" value="ECO:0007669"/>
    <property type="project" value="TreeGrafter"/>
</dbReference>
<name>A0A8F6TW57_9RHOB</name>
<dbReference type="CDD" id="cd03191">
    <property type="entry name" value="GST_C_Zeta"/>
    <property type="match status" value="1"/>
</dbReference>
<dbReference type="EMBL" id="CP079194">
    <property type="protein sequence ID" value="QXT39014.1"/>
    <property type="molecule type" value="Genomic_DNA"/>
</dbReference>
<dbReference type="Proteomes" id="UP000825009">
    <property type="component" value="Chromosome"/>
</dbReference>
<dbReference type="PANTHER" id="PTHR42673">
    <property type="entry name" value="MALEYLACETOACETATE ISOMERASE"/>
    <property type="match status" value="1"/>
</dbReference>
<proteinExistence type="predicted"/>
<dbReference type="NCBIfam" id="TIGR01262">
    <property type="entry name" value="maiA"/>
    <property type="match status" value="1"/>
</dbReference>
<dbReference type="GO" id="GO:0005737">
    <property type="term" value="C:cytoplasm"/>
    <property type="evidence" value="ECO:0007669"/>
    <property type="project" value="InterPro"/>
</dbReference>